<dbReference type="Gene3D" id="3.30.460.10">
    <property type="entry name" value="Beta Polymerase, domain 2"/>
    <property type="match status" value="1"/>
</dbReference>
<evidence type="ECO:0000256" key="3">
    <source>
        <dbReference type="ARBA" id="ARBA00022694"/>
    </source>
</evidence>
<dbReference type="PANTHER" id="PTHR46173:SF1">
    <property type="entry name" value="CCA TRNA NUCLEOTIDYLTRANSFERASE 1, MITOCHONDRIAL"/>
    <property type="match status" value="1"/>
</dbReference>
<keyword evidence="2 9" id="KW-0808">Transferase</keyword>
<dbReference type="GO" id="GO:0000166">
    <property type="term" value="F:nucleotide binding"/>
    <property type="evidence" value="ECO:0007669"/>
    <property type="project" value="UniProtKB-KW"/>
</dbReference>
<organism evidence="13 14">
    <name type="scientific">Paenibacillus apis</name>
    <dbReference type="NCBI Taxonomy" id="1792174"/>
    <lineage>
        <taxon>Bacteria</taxon>
        <taxon>Bacillati</taxon>
        <taxon>Bacillota</taxon>
        <taxon>Bacilli</taxon>
        <taxon>Bacillales</taxon>
        <taxon>Paenibacillaceae</taxon>
        <taxon>Paenibacillus</taxon>
    </lineage>
</organism>
<dbReference type="InterPro" id="IPR002646">
    <property type="entry name" value="PolA_pol_head_dom"/>
</dbReference>
<comment type="caution">
    <text evidence="13">The sequence shown here is derived from an EMBL/GenBank/DDBJ whole genome shotgun (WGS) entry which is preliminary data.</text>
</comment>
<dbReference type="GO" id="GO:0000049">
    <property type="term" value="F:tRNA binding"/>
    <property type="evidence" value="ECO:0007669"/>
    <property type="project" value="TreeGrafter"/>
</dbReference>
<dbReference type="Pfam" id="PF13735">
    <property type="entry name" value="tRNA_NucTran2_2"/>
    <property type="match status" value="1"/>
</dbReference>
<accession>A0A919Y1B2</accession>
<keyword evidence="14" id="KW-1185">Reference proteome</keyword>
<dbReference type="RefSeq" id="WP_301627489.1">
    <property type="nucleotide sequence ID" value="NZ_BORS01000008.1"/>
</dbReference>
<reference evidence="13" key="1">
    <citation type="submission" date="2021-03" db="EMBL/GenBank/DDBJ databases">
        <title>Antimicrobial resistance genes in bacteria isolated from Japanese honey, and their potential for conferring macrolide and lincosamide resistance in the American foulbrood pathogen Paenibacillus larvae.</title>
        <authorList>
            <person name="Okamoto M."/>
            <person name="Kumagai M."/>
            <person name="Kanamori H."/>
            <person name="Takamatsu D."/>
        </authorList>
    </citation>
    <scope>NUCLEOTIDE SEQUENCE</scope>
    <source>
        <strain evidence="13">J41TS4</strain>
    </source>
</reference>
<dbReference type="GO" id="GO:0046872">
    <property type="term" value="F:metal ion binding"/>
    <property type="evidence" value="ECO:0007669"/>
    <property type="project" value="UniProtKB-KW"/>
</dbReference>
<dbReference type="GO" id="GO:0008033">
    <property type="term" value="P:tRNA processing"/>
    <property type="evidence" value="ECO:0007669"/>
    <property type="project" value="UniProtKB-KW"/>
</dbReference>
<evidence type="ECO:0000256" key="2">
    <source>
        <dbReference type="ARBA" id="ARBA00022679"/>
    </source>
</evidence>
<keyword evidence="7" id="KW-0460">Magnesium</keyword>
<keyword evidence="3" id="KW-0819">tRNA processing</keyword>
<feature type="domain" description="Poly A polymerase head" evidence="10">
    <location>
        <begin position="29"/>
        <end position="149"/>
    </location>
</feature>
<evidence type="ECO:0000256" key="9">
    <source>
        <dbReference type="RuleBase" id="RU003953"/>
    </source>
</evidence>
<dbReference type="PANTHER" id="PTHR46173">
    <property type="entry name" value="CCA TRNA NUCLEOTIDYLTRANSFERASE 1, MITOCHONDRIAL"/>
    <property type="match status" value="1"/>
</dbReference>
<keyword evidence="5" id="KW-0479">Metal-binding</keyword>
<dbReference type="Pfam" id="PF01743">
    <property type="entry name" value="PolyA_pol"/>
    <property type="match status" value="1"/>
</dbReference>
<keyword evidence="6" id="KW-0547">Nucleotide-binding</keyword>
<evidence type="ECO:0000259" key="10">
    <source>
        <dbReference type="Pfam" id="PF01743"/>
    </source>
</evidence>
<evidence type="ECO:0000256" key="6">
    <source>
        <dbReference type="ARBA" id="ARBA00022741"/>
    </source>
</evidence>
<comment type="similarity">
    <text evidence="9">Belongs to the tRNA nucleotidyltransferase/poly(A) polymerase family.</text>
</comment>
<evidence type="ECO:0000313" key="14">
    <source>
        <dbReference type="Proteomes" id="UP000678895"/>
    </source>
</evidence>
<dbReference type="Gene3D" id="1.10.3090.10">
    <property type="entry name" value="cca-adding enzyme, domain 2"/>
    <property type="match status" value="1"/>
</dbReference>
<evidence type="ECO:0000259" key="11">
    <source>
        <dbReference type="Pfam" id="PF12627"/>
    </source>
</evidence>
<keyword evidence="4" id="KW-0548">Nucleotidyltransferase</keyword>
<dbReference type="InterPro" id="IPR050264">
    <property type="entry name" value="Bact_CCA-adding_enz_type3_sf"/>
</dbReference>
<dbReference type="Pfam" id="PF12627">
    <property type="entry name" value="PolyA_pol_RNAbd"/>
    <property type="match status" value="1"/>
</dbReference>
<dbReference type="InterPro" id="IPR032810">
    <property type="entry name" value="CCA-adding_enz_C"/>
</dbReference>
<evidence type="ECO:0000256" key="7">
    <source>
        <dbReference type="ARBA" id="ARBA00022842"/>
    </source>
</evidence>
<keyword evidence="8 9" id="KW-0694">RNA-binding</keyword>
<dbReference type="SUPFAM" id="SSF81301">
    <property type="entry name" value="Nucleotidyltransferase"/>
    <property type="match status" value="1"/>
</dbReference>
<evidence type="ECO:0000256" key="5">
    <source>
        <dbReference type="ARBA" id="ARBA00022723"/>
    </source>
</evidence>
<dbReference type="InterPro" id="IPR032828">
    <property type="entry name" value="PolyA_RNA-bd"/>
</dbReference>
<gene>
    <name evidence="13" type="primary">cca</name>
    <name evidence="13" type="ORF">J41TS4_24970</name>
</gene>
<dbReference type="EMBL" id="BORS01000008">
    <property type="protein sequence ID" value="GIO42739.1"/>
    <property type="molecule type" value="Genomic_DNA"/>
</dbReference>
<evidence type="ECO:0000256" key="4">
    <source>
        <dbReference type="ARBA" id="ARBA00022695"/>
    </source>
</evidence>
<dbReference type="InterPro" id="IPR043519">
    <property type="entry name" value="NT_sf"/>
</dbReference>
<dbReference type="NCBIfam" id="NF009814">
    <property type="entry name" value="PRK13299.1"/>
    <property type="match status" value="1"/>
</dbReference>
<evidence type="ECO:0000259" key="12">
    <source>
        <dbReference type="Pfam" id="PF13735"/>
    </source>
</evidence>
<feature type="domain" description="CCA-adding enzyme C-terminal" evidence="12">
    <location>
        <begin position="376"/>
        <end position="434"/>
    </location>
</feature>
<evidence type="ECO:0000256" key="8">
    <source>
        <dbReference type="ARBA" id="ARBA00022884"/>
    </source>
</evidence>
<comment type="cofactor">
    <cofactor evidence="1">
        <name>Mg(2+)</name>
        <dbReference type="ChEBI" id="CHEBI:18420"/>
    </cofactor>
</comment>
<evidence type="ECO:0000313" key="13">
    <source>
        <dbReference type="EMBL" id="GIO42739.1"/>
    </source>
</evidence>
<proteinExistence type="inferred from homology"/>
<dbReference type="Gene3D" id="1.10.246.80">
    <property type="match status" value="1"/>
</dbReference>
<sequence length="445" mass="50267">MNRWKMVPPLMVHQGELVLERLALQGFEAYFVGGCVRDELMGRPVHDMDIATSATPEQVVALFDRTVPTGIQHGTVTVLMEDHAFEVTTFRKEAEYEGHRRPSGVQYVRDLEQDLQRRDFTMNAIAMDRHGQISDPYHGLQDIEAGVIRAVGSAAERFDEDALRMVRAVRFASVFGFRLTKSTWSGLRICRDKIAYIATERIRTELEKMIAGPRPLRGLELLRRSGLLEYINAPVPMSALRWPVKEAPNAWLAAIEHAEGAELPELRWSLLLQGLSVRGEEAVPMLKRWTFSRKLSQAVSNIIIFDEVMNTLNEDRSISLEARKTRFIETTLRLGKETAEGWLLRRKALIKNHHPEDEENDPGKANLLTENFPEAEWYRAITVFALSDLKLSGGEIIAATGRKGGPWLTELLNGLLFAVAAGELRNEKNVLLEHAKAVVNTYGHI</sequence>
<evidence type="ECO:0000256" key="1">
    <source>
        <dbReference type="ARBA" id="ARBA00001946"/>
    </source>
</evidence>
<dbReference type="AlphaFoldDB" id="A0A919Y1B2"/>
<feature type="domain" description="tRNA nucleotidyltransferase/poly(A) polymerase RNA and SrmB- binding" evidence="11">
    <location>
        <begin position="176"/>
        <end position="231"/>
    </location>
</feature>
<protein>
    <submittedName>
        <fullName evidence="13">CCA-adding enzyme</fullName>
    </submittedName>
</protein>
<dbReference type="Proteomes" id="UP000678895">
    <property type="component" value="Unassembled WGS sequence"/>
</dbReference>
<dbReference type="GO" id="GO:0016779">
    <property type="term" value="F:nucleotidyltransferase activity"/>
    <property type="evidence" value="ECO:0007669"/>
    <property type="project" value="UniProtKB-KW"/>
</dbReference>
<dbReference type="CDD" id="cd05398">
    <property type="entry name" value="NT_ClassII-CCAase"/>
    <property type="match status" value="1"/>
</dbReference>
<name>A0A919Y1B2_9BACL</name>
<dbReference type="SUPFAM" id="SSF81891">
    <property type="entry name" value="Poly A polymerase C-terminal region-like"/>
    <property type="match status" value="1"/>
</dbReference>